<dbReference type="AlphaFoldDB" id="A0A9K3DFE6"/>
<dbReference type="SUPFAM" id="SSF90123">
    <property type="entry name" value="ABC transporter transmembrane region"/>
    <property type="match status" value="1"/>
</dbReference>
<reference evidence="5 6" key="1">
    <citation type="journal article" date="2018" name="PLoS ONE">
        <title>The draft genome of Kipferlia bialata reveals reductive genome evolution in fornicate parasites.</title>
        <authorList>
            <person name="Tanifuji G."/>
            <person name="Takabayashi S."/>
            <person name="Kume K."/>
            <person name="Takagi M."/>
            <person name="Nakayama T."/>
            <person name="Kamikawa R."/>
            <person name="Inagaki Y."/>
            <person name="Hashimoto T."/>
        </authorList>
    </citation>
    <scope>NUCLEOTIDE SEQUENCE [LARGE SCALE GENOMIC DNA]</scope>
    <source>
        <strain evidence="5">NY0173</strain>
    </source>
</reference>
<evidence type="ECO:0000256" key="1">
    <source>
        <dbReference type="ARBA" id="ARBA00022692"/>
    </source>
</evidence>
<gene>
    <name evidence="5" type="ORF">KIPB_017105</name>
</gene>
<name>A0A9K3DFE6_9EUKA</name>
<evidence type="ECO:0000256" key="2">
    <source>
        <dbReference type="ARBA" id="ARBA00022989"/>
    </source>
</evidence>
<keyword evidence="3 4" id="KW-0472">Membrane</keyword>
<accession>A0A9K3DFE6</accession>
<dbReference type="EMBL" id="BDIP01011098">
    <property type="protein sequence ID" value="GIQ92989.1"/>
    <property type="molecule type" value="Genomic_DNA"/>
</dbReference>
<keyword evidence="6" id="KW-1185">Reference proteome</keyword>
<feature type="non-terminal residue" evidence="5">
    <location>
        <position position="70"/>
    </location>
</feature>
<evidence type="ECO:0000313" key="5">
    <source>
        <dbReference type="EMBL" id="GIQ92989.1"/>
    </source>
</evidence>
<evidence type="ECO:0000313" key="6">
    <source>
        <dbReference type="Proteomes" id="UP000265618"/>
    </source>
</evidence>
<proteinExistence type="predicted"/>
<dbReference type="Proteomes" id="UP000265618">
    <property type="component" value="Unassembled WGS sequence"/>
</dbReference>
<organism evidence="5 6">
    <name type="scientific">Kipferlia bialata</name>
    <dbReference type="NCBI Taxonomy" id="797122"/>
    <lineage>
        <taxon>Eukaryota</taxon>
        <taxon>Metamonada</taxon>
        <taxon>Carpediemonas-like organisms</taxon>
        <taxon>Kipferlia</taxon>
    </lineage>
</organism>
<comment type="caution">
    <text evidence="5">The sequence shown here is derived from an EMBL/GenBank/DDBJ whole genome shotgun (WGS) entry which is preliminary data.</text>
</comment>
<feature type="transmembrane region" description="Helical" evidence="4">
    <location>
        <begin position="40"/>
        <end position="65"/>
    </location>
</feature>
<keyword evidence="1 4" id="KW-0812">Transmembrane</keyword>
<evidence type="ECO:0000256" key="4">
    <source>
        <dbReference type="SAM" id="Phobius"/>
    </source>
</evidence>
<feature type="non-terminal residue" evidence="5">
    <location>
        <position position="1"/>
    </location>
</feature>
<keyword evidence="2 4" id="KW-1133">Transmembrane helix</keyword>
<sequence length="70" mass="7917">LENHFREHNRNNVNKYTRLYLPTLAINSWLRLRLDTLTSFVNLAVALAAVFFTETGSSAAVYIGLALTYA</sequence>
<protein>
    <submittedName>
        <fullName evidence="5">Uncharacterized protein</fullName>
    </submittedName>
</protein>
<dbReference type="GO" id="GO:0005524">
    <property type="term" value="F:ATP binding"/>
    <property type="evidence" value="ECO:0007669"/>
    <property type="project" value="InterPro"/>
</dbReference>
<dbReference type="InterPro" id="IPR036640">
    <property type="entry name" value="ABC1_TM_sf"/>
</dbReference>
<dbReference type="Gene3D" id="1.20.1560.10">
    <property type="entry name" value="ABC transporter type 1, transmembrane domain"/>
    <property type="match status" value="1"/>
</dbReference>
<evidence type="ECO:0000256" key="3">
    <source>
        <dbReference type="ARBA" id="ARBA00023136"/>
    </source>
</evidence>
<dbReference type="GO" id="GO:0016020">
    <property type="term" value="C:membrane"/>
    <property type="evidence" value="ECO:0007669"/>
    <property type="project" value="InterPro"/>
</dbReference>